<evidence type="ECO:0000313" key="1">
    <source>
        <dbReference type="EMBL" id="MPC62905.1"/>
    </source>
</evidence>
<evidence type="ECO:0000313" key="2">
    <source>
        <dbReference type="Proteomes" id="UP000324222"/>
    </source>
</evidence>
<gene>
    <name evidence="1" type="ORF">E2C01_056995</name>
</gene>
<proteinExistence type="predicted"/>
<reference evidence="1 2" key="1">
    <citation type="submission" date="2019-05" db="EMBL/GenBank/DDBJ databases">
        <title>Another draft genome of Portunus trituberculatus and its Hox gene families provides insights of decapod evolution.</title>
        <authorList>
            <person name="Jeong J.-H."/>
            <person name="Song I."/>
            <person name="Kim S."/>
            <person name="Choi T."/>
            <person name="Kim D."/>
            <person name="Ryu S."/>
            <person name="Kim W."/>
        </authorList>
    </citation>
    <scope>NUCLEOTIDE SEQUENCE [LARGE SCALE GENOMIC DNA]</scope>
    <source>
        <tissue evidence="1">Muscle</tissue>
    </source>
</reference>
<protein>
    <submittedName>
        <fullName evidence="1">Uncharacterized protein</fullName>
    </submittedName>
</protein>
<name>A0A5B7GZV6_PORTR</name>
<organism evidence="1 2">
    <name type="scientific">Portunus trituberculatus</name>
    <name type="common">Swimming crab</name>
    <name type="synonym">Neptunus trituberculatus</name>
    <dbReference type="NCBI Taxonomy" id="210409"/>
    <lineage>
        <taxon>Eukaryota</taxon>
        <taxon>Metazoa</taxon>
        <taxon>Ecdysozoa</taxon>
        <taxon>Arthropoda</taxon>
        <taxon>Crustacea</taxon>
        <taxon>Multicrustacea</taxon>
        <taxon>Malacostraca</taxon>
        <taxon>Eumalacostraca</taxon>
        <taxon>Eucarida</taxon>
        <taxon>Decapoda</taxon>
        <taxon>Pleocyemata</taxon>
        <taxon>Brachyura</taxon>
        <taxon>Eubrachyura</taxon>
        <taxon>Portunoidea</taxon>
        <taxon>Portunidae</taxon>
        <taxon>Portuninae</taxon>
        <taxon>Portunus</taxon>
    </lineage>
</organism>
<keyword evidence="2" id="KW-1185">Reference proteome</keyword>
<dbReference type="AlphaFoldDB" id="A0A5B7GZV6"/>
<dbReference type="EMBL" id="VSRR010020189">
    <property type="protein sequence ID" value="MPC62905.1"/>
    <property type="molecule type" value="Genomic_DNA"/>
</dbReference>
<comment type="caution">
    <text evidence="1">The sequence shown here is derived from an EMBL/GenBank/DDBJ whole genome shotgun (WGS) entry which is preliminary data.</text>
</comment>
<accession>A0A5B7GZV6</accession>
<dbReference type="Proteomes" id="UP000324222">
    <property type="component" value="Unassembled WGS sequence"/>
</dbReference>
<sequence length="176" mass="19398">MPEAYQCELMDGPVVLASGHSEASPGATSVDWQTVEVTINLVQSWLQLCAELYYIESLSSPMSPFLGNKDGVFTLTSATVISDQPGECLASPCESWTKISFSCAMLILLQADCSRFLIFKCMTLCCDRCLPTLKSGNTSTKTRLPNRHFQLVQVLSQYGERFILGAYEYAVEVILS</sequence>